<dbReference type="PATRIC" id="fig|1461583.4.peg.2290"/>
<proteinExistence type="predicted"/>
<reference evidence="1" key="1">
    <citation type="submission" date="2014-07" db="EMBL/GenBank/DDBJ databases">
        <authorList>
            <person name="Urmite Genomes Urmite Genomes"/>
        </authorList>
    </citation>
    <scope>NUCLEOTIDE SEQUENCE</scope>
    <source>
        <strain evidence="1">13S34_air</strain>
    </source>
</reference>
<name>A0A078MG45_9BACL</name>
<accession>A0A078MG45</accession>
<organism evidence="1">
    <name type="scientific">Metalysinibacillus saudimassiliensis</name>
    <dbReference type="NCBI Taxonomy" id="1461583"/>
    <lineage>
        <taxon>Bacteria</taxon>
        <taxon>Bacillati</taxon>
        <taxon>Bacillota</taxon>
        <taxon>Bacilli</taxon>
        <taxon>Bacillales</taxon>
        <taxon>Caryophanaceae</taxon>
        <taxon>Metalysinibacillus</taxon>
    </lineage>
</organism>
<protein>
    <submittedName>
        <fullName evidence="1">Uncharacterized protein</fullName>
    </submittedName>
</protein>
<dbReference type="AlphaFoldDB" id="A0A078MG45"/>
<evidence type="ECO:0000313" key="1">
    <source>
        <dbReference type="EMBL" id="CEA05265.1"/>
    </source>
</evidence>
<dbReference type="HOGENOM" id="CLU_3201700_0_0_9"/>
<dbReference type="EMBL" id="LN483077">
    <property type="protein sequence ID" value="CEA05265.1"/>
    <property type="molecule type" value="Genomic_DNA"/>
</dbReference>
<sequence length="45" mass="5355">MVLTYVKYTLSAEVNKMVTNYTYEEWFQPRDNKKGDQRKGYSGQS</sequence>
<gene>
    <name evidence="1" type="ORF">BN1050_02375</name>
</gene>